<dbReference type="AlphaFoldDB" id="A0A1J4KT95"/>
<sequence>MTNPIKVVIRPYRGGEEFQKVYNFIYAEYDEFGYTSKLFIDPMGPYSFRSALERIESLSYVAVKKDEHEKEEIIGTVCGLKYKKAQGNNKFRLDCIYVKQEFKYCGIYEKFLDLIEKKLDNQNIDEIVFCVSANNTELVDIFLKHQYIKCKKIFRQYNDGGSLLVLKKFYVVGTKTVSYQKVTNE</sequence>
<evidence type="ECO:0000313" key="3">
    <source>
        <dbReference type="Proteomes" id="UP000179807"/>
    </source>
</evidence>
<dbReference type="SUPFAM" id="SSF55729">
    <property type="entry name" value="Acyl-CoA N-acyltransferases (Nat)"/>
    <property type="match status" value="1"/>
</dbReference>
<dbReference type="Proteomes" id="UP000179807">
    <property type="component" value="Unassembled WGS sequence"/>
</dbReference>
<evidence type="ECO:0000259" key="1">
    <source>
        <dbReference type="Pfam" id="PF00583"/>
    </source>
</evidence>
<dbReference type="InterPro" id="IPR016181">
    <property type="entry name" value="Acyl_CoA_acyltransferase"/>
</dbReference>
<organism evidence="2 3">
    <name type="scientific">Tritrichomonas foetus</name>
    <dbReference type="NCBI Taxonomy" id="1144522"/>
    <lineage>
        <taxon>Eukaryota</taxon>
        <taxon>Metamonada</taxon>
        <taxon>Parabasalia</taxon>
        <taxon>Tritrichomonadida</taxon>
        <taxon>Tritrichomonadidae</taxon>
        <taxon>Tritrichomonas</taxon>
    </lineage>
</organism>
<proteinExistence type="predicted"/>
<keyword evidence="3" id="KW-1185">Reference proteome</keyword>
<reference evidence="2" key="1">
    <citation type="submission" date="2016-10" db="EMBL/GenBank/DDBJ databases">
        <authorList>
            <person name="Benchimol M."/>
            <person name="Almeida L.G."/>
            <person name="Vasconcelos A.T."/>
            <person name="Perreira-Neves A."/>
            <person name="Rosa I.A."/>
            <person name="Tasca T."/>
            <person name="Bogo M.R."/>
            <person name="de Souza W."/>
        </authorList>
    </citation>
    <scope>NUCLEOTIDE SEQUENCE [LARGE SCALE GENOMIC DNA]</scope>
    <source>
        <strain evidence="2">K</strain>
    </source>
</reference>
<dbReference type="GO" id="GO:0016747">
    <property type="term" value="F:acyltransferase activity, transferring groups other than amino-acyl groups"/>
    <property type="evidence" value="ECO:0007669"/>
    <property type="project" value="InterPro"/>
</dbReference>
<feature type="domain" description="N-acetyltransferase" evidence="1">
    <location>
        <begin position="46"/>
        <end position="142"/>
    </location>
</feature>
<gene>
    <name evidence="2" type="ORF">TRFO_15126</name>
</gene>
<dbReference type="VEuPathDB" id="TrichDB:TRFO_15126"/>
<dbReference type="Gene3D" id="3.40.630.30">
    <property type="match status" value="1"/>
</dbReference>
<name>A0A1J4KT95_9EUKA</name>
<accession>A0A1J4KT95</accession>
<dbReference type="InterPro" id="IPR000182">
    <property type="entry name" value="GNAT_dom"/>
</dbReference>
<comment type="caution">
    <text evidence="2">The sequence shown here is derived from an EMBL/GenBank/DDBJ whole genome shotgun (WGS) entry which is preliminary data.</text>
</comment>
<evidence type="ECO:0000313" key="2">
    <source>
        <dbReference type="EMBL" id="OHT14475.1"/>
    </source>
</evidence>
<dbReference type="GeneID" id="94832909"/>
<dbReference type="EMBL" id="MLAK01000363">
    <property type="protein sequence ID" value="OHT14475.1"/>
    <property type="molecule type" value="Genomic_DNA"/>
</dbReference>
<dbReference type="Pfam" id="PF00583">
    <property type="entry name" value="Acetyltransf_1"/>
    <property type="match status" value="1"/>
</dbReference>
<dbReference type="RefSeq" id="XP_068367611.1">
    <property type="nucleotide sequence ID" value="XM_068498205.1"/>
</dbReference>
<protein>
    <recommendedName>
        <fullName evidence="1">N-acetyltransferase domain-containing protein</fullName>
    </recommendedName>
</protein>